<feature type="domain" description="Aspartate/glutamate/uridylate kinase" evidence="8">
    <location>
        <begin position="11"/>
        <end position="252"/>
    </location>
</feature>
<dbReference type="SUPFAM" id="SSF53633">
    <property type="entry name" value="Carbamate kinase-like"/>
    <property type="match status" value="1"/>
</dbReference>
<dbReference type="NCBIfam" id="TIGR01902">
    <property type="entry name" value="dapE-lys-deAc"/>
    <property type="match status" value="1"/>
</dbReference>
<keyword evidence="4" id="KW-0378">Hydrolase</keyword>
<keyword evidence="5" id="KW-0862">Zinc</keyword>
<keyword evidence="6" id="KW-0457">Lysine biosynthesis</keyword>
<dbReference type="InterPro" id="IPR050072">
    <property type="entry name" value="Peptidase_M20A"/>
</dbReference>
<dbReference type="Pfam" id="PF01546">
    <property type="entry name" value="Peptidase_M20"/>
    <property type="match status" value="1"/>
</dbReference>
<accession>A0ABV8TTN2</accession>
<keyword evidence="7" id="KW-0170">Cobalt</keyword>
<keyword evidence="10" id="KW-1185">Reference proteome</keyword>
<dbReference type="PANTHER" id="PTHR43808:SF28">
    <property type="entry name" value="[LYSW]-LYSINE_[LYSW]-ORNITHINE HYDROLASE"/>
    <property type="match status" value="1"/>
</dbReference>
<dbReference type="PANTHER" id="PTHR43808">
    <property type="entry name" value="ACETYLORNITHINE DEACETYLASE"/>
    <property type="match status" value="1"/>
</dbReference>
<dbReference type="Proteomes" id="UP001595823">
    <property type="component" value="Unassembled WGS sequence"/>
</dbReference>
<evidence type="ECO:0000256" key="3">
    <source>
        <dbReference type="ARBA" id="ARBA00022723"/>
    </source>
</evidence>
<sequence length="623" mass="66272">MNTGRTSRPLYVVKVGSATLERGEVFAELARIVRRGARLLVVAGGAEGIRAHYDRIGRTVPELELKSGDKVRYCSPEEMGHIVDAYQSVTLPNVDEGLREQGLSVFTAVASQGGLVEAEPNRPLRVRTASGGSRVVRDHRVGRPERVDTARIATLLEGFDAVCVSPPVAGSDGGGPLNADADVLAAVLSNAMRADHLRLVTGTAGLLSDPGDPDSTLPHLYSGEGAPYAGGRMKQKVRAAEIALDGSADVAICGPHTMERREGWTRFWPGERPEGDIELLHRAASIPSVSRDERELVSYLVDRCREKGVEAFEDEAGNLVAVKGSSADDAARLMLMGHVDTVPAPWPVRWREDGALFGRGTVDAKGCLASFLEVLEETEVPEGCRLTVVGAVEEEVSSSKGAFHVRDSYPADAVVIGEPSGSGTLTIGYFGLFKLGISVDVAKGHSAGKDAVSAPDALMAAVDEIRAQILSHAPEALSALIDLRVDTAGESDRAEAVLNFRVPPGVDVGLLRKTAEEARGADVAVLRATPGFRGGRGGPLVKAFTKSFAAAGAKPRFVVKKGTSDMNTLATTWEGVPMVAYGPGDSSLDHTMDEHLHPDEYRRSRGVLAEAVRNWFAQKENRS</sequence>
<dbReference type="RefSeq" id="WP_380617851.1">
    <property type="nucleotide sequence ID" value="NZ_JBHSDK010000002.1"/>
</dbReference>
<reference evidence="10" key="1">
    <citation type="journal article" date="2019" name="Int. J. Syst. Evol. Microbiol.">
        <title>The Global Catalogue of Microorganisms (GCM) 10K type strain sequencing project: providing services to taxonomists for standard genome sequencing and annotation.</title>
        <authorList>
            <consortium name="The Broad Institute Genomics Platform"/>
            <consortium name="The Broad Institute Genome Sequencing Center for Infectious Disease"/>
            <person name="Wu L."/>
            <person name="Ma J."/>
        </authorList>
    </citation>
    <scope>NUCLEOTIDE SEQUENCE [LARGE SCALE GENOMIC DNA]</scope>
    <source>
        <strain evidence="10">IBRC-M 10908</strain>
    </source>
</reference>
<evidence type="ECO:0000259" key="8">
    <source>
        <dbReference type="Pfam" id="PF00696"/>
    </source>
</evidence>
<dbReference type="InterPro" id="IPR001048">
    <property type="entry name" value="Asp/Glu/Uridylate_kinase"/>
</dbReference>
<keyword evidence="1" id="KW-0963">Cytoplasm</keyword>
<evidence type="ECO:0000256" key="6">
    <source>
        <dbReference type="ARBA" id="ARBA00023154"/>
    </source>
</evidence>
<evidence type="ECO:0000256" key="5">
    <source>
        <dbReference type="ARBA" id="ARBA00022833"/>
    </source>
</evidence>
<protein>
    <submittedName>
        <fullName evidence="9">M20/M25/M40 family metallo-hydrolase</fullName>
    </submittedName>
</protein>
<keyword evidence="3" id="KW-0479">Metal-binding</keyword>
<gene>
    <name evidence="9" type="ORF">ACFPET_02785</name>
</gene>
<evidence type="ECO:0000256" key="7">
    <source>
        <dbReference type="ARBA" id="ARBA00023285"/>
    </source>
</evidence>
<dbReference type="PROSITE" id="PS00758">
    <property type="entry name" value="ARGE_DAPE_CPG2_1"/>
    <property type="match status" value="1"/>
</dbReference>
<evidence type="ECO:0000313" key="9">
    <source>
        <dbReference type="EMBL" id="MFC4334119.1"/>
    </source>
</evidence>
<organism evidence="9 10">
    <name type="scientific">Salininema proteolyticum</name>
    <dbReference type="NCBI Taxonomy" id="1607685"/>
    <lineage>
        <taxon>Bacteria</taxon>
        <taxon>Bacillati</taxon>
        <taxon>Actinomycetota</taxon>
        <taxon>Actinomycetes</taxon>
        <taxon>Glycomycetales</taxon>
        <taxon>Glycomycetaceae</taxon>
        <taxon>Salininema</taxon>
    </lineage>
</organism>
<dbReference type="SUPFAM" id="SSF53187">
    <property type="entry name" value="Zn-dependent exopeptidases"/>
    <property type="match status" value="1"/>
</dbReference>
<keyword evidence="2" id="KW-0028">Amino-acid biosynthesis</keyword>
<name>A0ABV8TTN2_9ACTN</name>
<evidence type="ECO:0000256" key="4">
    <source>
        <dbReference type="ARBA" id="ARBA00022801"/>
    </source>
</evidence>
<comment type="caution">
    <text evidence="9">The sequence shown here is derived from an EMBL/GenBank/DDBJ whole genome shotgun (WGS) entry which is preliminary data.</text>
</comment>
<dbReference type="EMBL" id="JBHSDK010000002">
    <property type="protein sequence ID" value="MFC4334119.1"/>
    <property type="molecule type" value="Genomic_DNA"/>
</dbReference>
<dbReference type="Gene3D" id="3.40.1160.10">
    <property type="entry name" value="Acetylglutamate kinase-like"/>
    <property type="match status" value="1"/>
</dbReference>
<evidence type="ECO:0000256" key="2">
    <source>
        <dbReference type="ARBA" id="ARBA00022605"/>
    </source>
</evidence>
<evidence type="ECO:0000256" key="1">
    <source>
        <dbReference type="ARBA" id="ARBA00022490"/>
    </source>
</evidence>
<dbReference type="InterPro" id="IPR010175">
    <property type="entry name" value="LysK"/>
</dbReference>
<dbReference type="Pfam" id="PF00696">
    <property type="entry name" value="AA_kinase"/>
    <property type="match status" value="1"/>
</dbReference>
<dbReference type="InterPro" id="IPR001261">
    <property type="entry name" value="ArgE/DapE_CS"/>
</dbReference>
<dbReference type="Gene3D" id="3.40.630.10">
    <property type="entry name" value="Zn peptidases"/>
    <property type="match status" value="2"/>
</dbReference>
<proteinExistence type="predicted"/>
<dbReference type="InterPro" id="IPR036393">
    <property type="entry name" value="AceGlu_kinase-like_sf"/>
</dbReference>
<dbReference type="InterPro" id="IPR002933">
    <property type="entry name" value="Peptidase_M20"/>
</dbReference>
<evidence type="ECO:0000313" key="10">
    <source>
        <dbReference type="Proteomes" id="UP001595823"/>
    </source>
</evidence>